<evidence type="ECO:0000313" key="2">
    <source>
        <dbReference type="EMBL" id="GAA4332861.1"/>
    </source>
</evidence>
<evidence type="ECO:0008006" key="4">
    <source>
        <dbReference type="Google" id="ProtNLM"/>
    </source>
</evidence>
<keyword evidence="3" id="KW-1185">Reference proteome</keyword>
<feature type="transmembrane region" description="Helical" evidence="1">
    <location>
        <begin position="6"/>
        <end position="34"/>
    </location>
</feature>
<reference evidence="3" key="1">
    <citation type="journal article" date="2019" name="Int. J. Syst. Evol. Microbiol.">
        <title>The Global Catalogue of Microorganisms (GCM) 10K type strain sequencing project: providing services to taxonomists for standard genome sequencing and annotation.</title>
        <authorList>
            <consortium name="The Broad Institute Genomics Platform"/>
            <consortium name="The Broad Institute Genome Sequencing Center for Infectious Disease"/>
            <person name="Wu L."/>
            <person name="Ma J."/>
        </authorList>
    </citation>
    <scope>NUCLEOTIDE SEQUENCE [LARGE SCALE GENOMIC DNA]</scope>
    <source>
        <strain evidence="3">JCM 17919</strain>
    </source>
</reference>
<proteinExistence type="predicted"/>
<dbReference type="Proteomes" id="UP001501725">
    <property type="component" value="Unassembled WGS sequence"/>
</dbReference>
<dbReference type="RefSeq" id="WP_345256157.1">
    <property type="nucleotide sequence ID" value="NZ_BAABGY010000007.1"/>
</dbReference>
<evidence type="ECO:0000256" key="1">
    <source>
        <dbReference type="SAM" id="Phobius"/>
    </source>
</evidence>
<gene>
    <name evidence="2" type="ORF">GCM10023184_25740</name>
</gene>
<keyword evidence="1" id="KW-0472">Membrane</keyword>
<accession>A0ABP8H159</accession>
<keyword evidence="1" id="KW-0812">Transmembrane</keyword>
<protein>
    <recommendedName>
        <fullName evidence="4">DUF2273 domain-containing protein</fullName>
    </recommendedName>
</protein>
<name>A0ABP8H159_9BACT</name>
<evidence type="ECO:0000313" key="3">
    <source>
        <dbReference type="Proteomes" id="UP001501725"/>
    </source>
</evidence>
<sequence length="40" mass="4478">MTLVFVIVLGLILGMAFKQVRLGLLFGIIIGFLAMSLRRR</sequence>
<organism evidence="2 3">
    <name type="scientific">Flaviaesturariibacter amylovorans</name>
    <dbReference type="NCBI Taxonomy" id="1084520"/>
    <lineage>
        <taxon>Bacteria</taxon>
        <taxon>Pseudomonadati</taxon>
        <taxon>Bacteroidota</taxon>
        <taxon>Chitinophagia</taxon>
        <taxon>Chitinophagales</taxon>
        <taxon>Chitinophagaceae</taxon>
        <taxon>Flaviaestuariibacter</taxon>
    </lineage>
</organism>
<keyword evidence="1" id="KW-1133">Transmembrane helix</keyword>
<dbReference type="EMBL" id="BAABGY010000007">
    <property type="protein sequence ID" value="GAA4332861.1"/>
    <property type="molecule type" value="Genomic_DNA"/>
</dbReference>
<comment type="caution">
    <text evidence="2">The sequence shown here is derived from an EMBL/GenBank/DDBJ whole genome shotgun (WGS) entry which is preliminary data.</text>
</comment>